<sequence>MARVYAGQRKDTSFPAPRREAMAPLPSRPHWGDGWAWQTPSRVHGSAQRSSRSIVLPMAIPSFMLAMLLCGARAAQVAGARLGAEGGCDAAALAQLKGSLSHSSANQELAAAAEEEAASNAINVTGGASGLGATCPGAQGQEDQAYFSSQQFRTFTIADMMRLQGVDENMFAGWDEILSPRQMGSLIGNAMCQSIVERVLRGIYLSLGVPCK</sequence>
<evidence type="ECO:0000256" key="1">
    <source>
        <dbReference type="SAM" id="MobiDB-lite"/>
    </source>
</evidence>
<dbReference type="EMBL" id="CAUYUJ010015122">
    <property type="protein sequence ID" value="CAK0850133.1"/>
    <property type="molecule type" value="Genomic_DNA"/>
</dbReference>
<organism evidence="3 4">
    <name type="scientific">Prorocentrum cordatum</name>
    <dbReference type="NCBI Taxonomy" id="2364126"/>
    <lineage>
        <taxon>Eukaryota</taxon>
        <taxon>Sar</taxon>
        <taxon>Alveolata</taxon>
        <taxon>Dinophyceae</taxon>
        <taxon>Prorocentrales</taxon>
        <taxon>Prorocentraceae</taxon>
        <taxon>Prorocentrum</taxon>
    </lineage>
</organism>
<feature type="region of interest" description="Disordered" evidence="1">
    <location>
        <begin position="1"/>
        <end position="27"/>
    </location>
</feature>
<keyword evidence="2" id="KW-1133">Transmembrane helix</keyword>
<accession>A0ABN9TV55</accession>
<evidence type="ECO:0000313" key="3">
    <source>
        <dbReference type="EMBL" id="CAK0850133.1"/>
    </source>
</evidence>
<keyword evidence="4" id="KW-1185">Reference proteome</keyword>
<evidence type="ECO:0000256" key="2">
    <source>
        <dbReference type="SAM" id="Phobius"/>
    </source>
</evidence>
<gene>
    <name evidence="3" type="ORF">PCOR1329_LOCUS42635</name>
</gene>
<protein>
    <recommendedName>
        <fullName evidence="5">DNA (cytosine-5-)-methyltransferase</fullName>
    </recommendedName>
</protein>
<comment type="caution">
    <text evidence="3">The sequence shown here is derived from an EMBL/GenBank/DDBJ whole genome shotgun (WGS) entry which is preliminary data.</text>
</comment>
<feature type="compositionally biased region" description="Basic and acidic residues" evidence="1">
    <location>
        <begin position="8"/>
        <end position="21"/>
    </location>
</feature>
<evidence type="ECO:0008006" key="5">
    <source>
        <dbReference type="Google" id="ProtNLM"/>
    </source>
</evidence>
<feature type="transmembrane region" description="Helical" evidence="2">
    <location>
        <begin position="54"/>
        <end position="75"/>
    </location>
</feature>
<name>A0ABN9TV55_9DINO</name>
<reference evidence="3" key="1">
    <citation type="submission" date="2023-10" db="EMBL/GenBank/DDBJ databases">
        <authorList>
            <person name="Chen Y."/>
            <person name="Shah S."/>
            <person name="Dougan E. K."/>
            <person name="Thang M."/>
            <person name="Chan C."/>
        </authorList>
    </citation>
    <scope>NUCLEOTIDE SEQUENCE [LARGE SCALE GENOMIC DNA]</scope>
</reference>
<dbReference type="Proteomes" id="UP001189429">
    <property type="component" value="Unassembled WGS sequence"/>
</dbReference>
<proteinExistence type="predicted"/>
<keyword evidence="2" id="KW-0812">Transmembrane</keyword>
<keyword evidence="2" id="KW-0472">Membrane</keyword>
<evidence type="ECO:0000313" key="4">
    <source>
        <dbReference type="Proteomes" id="UP001189429"/>
    </source>
</evidence>